<feature type="repeat" description="ANK" evidence="2">
    <location>
        <begin position="759"/>
        <end position="791"/>
    </location>
</feature>
<feature type="domain" description="Nephrocystin 3-like N-terminal" evidence="4">
    <location>
        <begin position="193"/>
        <end position="359"/>
    </location>
</feature>
<comment type="caution">
    <text evidence="5">The sequence shown here is derived from an EMBL/GenBank/DDBJ whole genome shotgun (WGS) entry which is preliminary data.</text>
</comment>
<feature type="repeat" description="ANK" evidence="2">
    <location>
        <begin position="825"/>
        <end position="857"/>
    </location>
</feature>
<dbReference type="Gene3D" id="3.40.50.300">
    <property type="entry name" value="P-loop containing nucleotide triphosphate hydrolases"/>
    <property type="match status" value="1"/>
</dbReference>
<dbReference type="InterPro" id="IPR027417">
    <property type="entry name" value="P-loop_NTPase"/>
</dbReference>
<dbReference type="Pfam" id="PF24883">
    <property type="entry name" value="NPHP3_N"/>
    <property type="match status" value="1"/>
</dbReference>
<dbReference type="AlphaFoldDB" id="A0AAD6BSU1"/>
<dbReference type="SUPFAM" id="SSF52540">
    <property type="entry name" value="P-loop containing nucleoside triphosphate hydrolases"/>
    <property type="match status" value="1"/>
</dbReference>
<dbReference type="InterPro" id="IPR056884">
    <property type="entry name" value="NPHP3-like_N"/>
</dbReference>
<evidence type="ECO:0000259" key="4">
    <source>
        <dbReference type="Pfam" id="PF24883"/>
    </source>
</evidence>
<evidence type="ECO:0000313" key="6">
    <source>
        <dbReference type="Proteomes" id="UP001213681"/>
    </source>
</evidence>
<evidence type="ECO:0000313" key="5">
    <source>
        <dbReference type="EMBL" id="KAJ5432439.1"/>
    </source>
</evidence>
<proteinExistence type="predicted"/>
<reference evidence="5" key="2">
    <citation type="journal article" date="2023" name="IMA Fungus">
        <title>Comparative genomic study of the Penicillium genus elucidates a diverse pangenome and 15 lateral gene transfer events.</title>
        <authorList>
            <person name="Petersen C."/>
            <person name="Sorensen T."/>
            <person name="Nielsen M.R."/>
            <person name="Sondergaard T.E."/>
            <person name="Sorensen J.L."/>
            <person name="Fitzpatrick D.A."/>
            <person name="Frisvad J.C."/>
            <person name="Nielsen K.L."/>
        </authorList>
    </citation>
    <scope>NUCLEOTIDE SEQUENCE</scope>
    <source>
        <strain evidence="5">IBT 16125</strain>
    </source>
</reference>
<dbReference type="PROSITE" id="PS50297">
    <property type="entry name" value="ANK_REP_REGION"/>
    <property type="match status" value="4"/>
</dbReference>
<reference evidence="5" key="1">
    <citation type="submission" date="2022-12" db="EMBL/GenBank/DDBJ databases">
        <authorList>
            <person name="Petersen C."/>
        </authorList>
    </citation>
    <scope>NUCLEOTIDE SEQUENCE</scope>
    <source>
        <strain evidence="5">IBT 16125</strain>
    </source>
</reference>
<feature type="repeat" description="ANK" evidence="2">
    <location>
        <begin position="726"/>
        <end position="758"/>
    </location>
</feature>
<evidence type="ECO:0000256" key="3">
    <source>
        <dbReference type="SAM" id="SignalP"/>
    </source>
</evidence>
<dbReference type="PANTHER" id="PTHR10039">
    <property type="entry name" value="AMELOGENIN"/>
    <property type="match status" value="1"/>
</dbReference>
<keyword evidence="6" id="KW-1185">Reference proteome</keyword>
<dbReference type="EMBL" id="JAPVEA010000009">
    <property type="protein sequence ID" value="KAJ5432439.1"/>
    <property type="molecule type" value="Genomic_DNA"/>
</dbReference>
<dbReference type="PANTHER" id="PTHR10039:SF16">
    <property type="entry name" value="GPI INOSITOL-DEACYLASE"/>
    <property type="match status" value="1"/>
</dbReference>
<dbReference type="PROSITE" id="PS50088">
    <property type="entry name" value="ANK_REPEAT"/>
    <property type="match status" value="4"/>
</dbReference>
<dbReference type="SMART" id="SM00248">
    <property type="entry name" value="ANK"/>
    <property type="match status" value="6"/>
</dbReference>
<feature type="repeat" description="ANK" evidence="2">
    <location>
        <begin position="858"/>
        <end position="890"/>
    </location>
</feature>
<feature type="signal peptide" evidence="3">
    <location>
        <begin position="1"/>
        <end position="18"/>
    </location>
</feature>
<dbReference type="GeneID" id="81605220"/>
<protein>
    <recommendedName>
        <fullName evidence="4">Nephrocystin 3-like N-terminal domain-containing protein</fullName>
    </recommendedName>
</protein>
<evidence type="ECO:0000256" key="2">
    <source>
        <dbReference type="PROSITE-ProRule" id="PRU00023"/>
    </source>
</evidence>
<organism evidence="5 6">
    <name type="scientific">Penicillium daleae</name>
    <dbReference type="NCBI Taxonomy" id="63821"/>
    <lineage>
        <taxon>Eukaryota</taxon>
        <taxon>Fungi</taxon>
        <taxon>Dikarya</taxon>
        <taxon>Ascomycota</taxon>
        <taxon>Pezizomycotina</taxon>
        <taxon>Eurotiomycetes</taxon>
        <taxon>Eurotiomycetidae</taxon>
        <taxon>Eurotiales</taxon>
        <taxon>Aspergillaceae</taxon>
        <taxon>Penicillium</taxon>
    </lineage>
</organism>
<sequence length="925" mass="103022">MDPLSISASVVALLQVSGAVIKLLSAVASASNEIRCLVIEIGTTRSLLSSIADLADVNEGWNECLRNMMTENGPIPMLEDLLTKVEGRLSREVRKEGELRRLKKKLTWPWRIEETRNMLKTARVARGLLAGALAVDHLAIAKEIRQETKEIHEEFQTLRLKQDVNHQSQAIDWLSSVDVTDTHYNTRSKHEQGTGEWLLASDPYDIWLNGKMELMWLYGIPGSGKTVHCSTIIEHVQAFCASNKDPRSICIYYYFDFKYQKRQTLDGFVKSALAQFCQQSTVIPTEIVELYEDRGRKGQDPTPEKLIETLIMLLKQHSGTTYIILDALDETREQEKILELISKIQGGKGWSVNALISSRKEQQIETSLSPLATQSIALHGPQVHDDIRRLVHRVLLNDPVLSKRPVGMKREIEEALTAGANGMFRWAACQLDALRSCLTPSAVRKTLRSLPQSLDETYERILCRIDEEVRLVALTALQFLMVSSRPVDLAELSEIVAIKPGASIFSDIDRLFDPKDLLVVCSSLITHSPKNLELSHYSVRDFLASEKLHGDWVQLSHYSVREFLISERMRGGPARYFAIRDSEAHLAIAQRCLTYLLSFDQPVIPIETEPESLHSSTLSSTSTLAEHLTLYEQLVVDYPLLEYSACEWSTHARLLPSEHQAKIEPMILRLLDQNNSTFQHWISLYGLGEETVRPGNALYYASKLGLSSVVQTLLSQDPDVDYIGGQYGSPLSGASFFGHNDVVRILLENGSDVNIQAGVFNTPLQTACVERRTDIFHLLLTYGADINITGGYYGCALQAAAARGWPEAALELIELGADINVVEGQFGTALQAASRYGRDELVMKLLDRGANVNATSGYYHTALQAAARGGHLRIVQLLLEHGADVNIEGGFCGNALNAAYSRHNQDVAEVLKAQMAVEGVKKSTF</sequence>
<dbReference type="SUPFAM" id="SSF48403">
    <property type="entry name" value="Ankyrin repeat"/>
    <property type="match status" value="1"/>
</dbReference>
<dbReference type="InterPro" id="IPR036770">
    <property type="entry name" value="Ankyrin_rpt-contain_sf"/>
</dbReference>
<dbReference type="Pfam" id="PF12796">
    <property type="entry name" value="Ank_2"/>
    <property type="match status" value="2"/>
</dbReference>
<dbReference type="InterPro" id="IPR002110">
    <property type="entry name" value="Ankyrin_rpt"/>
</dbReference>
<gene>
    <name evidence="5" type="ORF">N7458_011595</name>
</gene>
<feature type="chain" id="PRO_5042020561" description="Nephrocystin 3-like N-terminal domain-containing protein" evidence="3">
    <location>
        <begin position="19"/>
        <end position="925"/>
    </location>
</feature>
<keyword evidence="2" id="KW-0040">ANK repeat</keyword>
<keyword evidence="1" id="KW-0677">Repeat</keyword>
<evidence type="ECO:0000256" key="1">
    <source>
        <dbReference type="ARBA" id="ARBA00022737"/>
    </source>
</evidence>
<name>A0AAD6BSU1_9EURO</name>
<dbReference type="RefSeq" id="XP_056759731.1">
    <property type="nucleotide sequence ID" value="XM_056914977.1"/>
</dbReference>
<dbReference type="Proteomes" id="UP001213681">
    <property type="component" value="Unassembled WGS sequence"/>
</dbReference>
<accession>A0AAD6BSU1</accession>
<dbReference type="Gene3D" id="1.25.40.20">
    <property type="entry name" value="Ankyrin repeat-containing domain"/>
    <property type="match status" value="1"/>
</dbReference>
<keyword evidence="3" id="KW-0732">Signal</keyword>